<dbReference type="EMBL" id="KQ964431">
    <property type="protein sequence ID" value="KXN73778.1"/>
    <property type="molecule type" value="Genomic_DNA"/>
</dbReference>
<protein>
    <submittedName>
        <fullName evidence="3">Uncharacterized protein</fullName>
    </submittedName>
</protein>
<evidence type="ECO:0000313" key="4">
    <source>
        <dbReference type="Proteomes" id="UP000070444"/>
    </source>
</evidence>
<evidence type="ECO:0000313" key="3">
    <source>
        <dbReference type="EMBL" id="KXN73778.1"/>
    </source>
</evidence>
<evidence type="ECO:0000256" key="1">
    <source>
        <dbReference type="SAM" id="MobiDB-lite"/>
    </source>
</evidence>
<feature type="compositionally biased region" description="Polar residues" evidence="1">
    <location>
        <begin position="51"/>
        <end position="63"/>
    </location>
</feature>
<dbReference type="AlphaFoldDB" id="A0A137PFJ7"/>
<evidence type="ECO:0000256" key="2">
    <source>
        <dbReference type="SAM" id="SignalP"/>
    </source>
</evidence>
<proteinExistence type="predicted"/>
<sequence length="144" mass="15568">MKFITALVALTAFAAAHEGDHDSQGNHLDAQGSIVAFNNGTKPSYPLPPSQLANSNGSQNQTKEYPLPPSQNGNSTNGSQGGNNSTGNQNGSQGGNQEKKIYPIPSQEPGAKDPVIMDEFQKFMQSPMMQKFMEYMKTAQQNKY</sequence>
<name>A0A137PFJ7_CONC2</name>
<keyword evidence="4" id="KW-1185">Reference proteome</keyword>
<feature type="compositionally biased region" description="Low complexity" evidence="1">
    <location>
        <begin position="70"/>
        <end position="91"/>
    </location>
</feature>
<feature type="region of interest" description="Disordered" evidence="1">
    <location>
        <begin position="36"/>
        <end position="113"/>
    </location>
</feature>
<accession>A0A137PFJ7</accession>
<feature type="chain" id="PRO_5007294835" evidence="2">
    <location>
        <begin position="17"/>
        <end position="144"/>
    </location>
</feature>
<dbReference type="Proteomes" id="UP000070444">
    <property type="component" value="Unassembled WGS sequence"/>
</dbReference>
<feature type="signal peptide" evidence="2">
    <location>
        <begin position="1"/>
        <end position="16"/>
    </location>
</feature>
<organism evidence="3 4">
    <name type="scientific">Conidiobolus coronatus (strain ATCC 28846 / CBS 209.66 / NRRL 28638)</name>
    <name type="common">Delacroixia coronata</name>
    <dbReference type="NCBI Taxonomy" id="796925"/>
    <lineage>
        <taxon>Eukaryota</taxon>
        <taxon>Fungi</taxon>
        <taxon>Fungi incertae sedis</taxon>
        <taxon>Zoopagomycota</taxon>
        <taxon>Entomophthoromycotina</taxon>
        <taxon>Entomophthoromycetes</taxon>
        <taxon>Entomophthorales</taxon>
        <taxon>Ancylistaceae</taxon>
        <taxon>Conidiobolus</taxon>
    </lineage>
</organism>
<reference evidence="3 4" key="1">
    <citation type="journal article" date="2015" name="Genome Biol. Evol.">
        <title>Phylogenomic analyses indicate that early fungi evolved digesting cell walls of algal ancestors of land plants.</title>
        <authorList>
            <person name="Chang Y."/>
            <person name="Wang S."/>
            <person name="Sekimoto S."/>
            <person name="Aerts A.L."/>
            <person name="Choi C."/>
            <person name="Clum A."/>
            <person name="LaButti K.M."/>
            <person name="Lindquist E.A."/>
            <person name="Yee Ngan C."/>
            <person name="Ohm R.A."/>
            <person name="Salamov A.A."/>
            <person name="Grigoriev I.V."/>
            <person name="Spatafora J.W."/>
            <person name="Berbee M.L."/>
        </authorList>
    </citation>
    <scope>NUCLEOTIDE SEQUENCE [LARGE SCALE GENOMIC DNA]</scope>
    <source>
        <strain evidence="3 4">NRRL 28638</strain>
    </source>
</reference>
<gene>
    <name evidence="3" type="ORF">CONCODRAFT_77168</name>
</gene>
<keyword evidence="2" id="KW-0732">Signal</keyword>